<dbReference type="PRINTS" id="PR00081">
    <property type="entry name" value="GDHRDH"/>
</dbReference>
<dbReference type="GO" id="GO:0004757">
    <property type="term" value="F:sepiapterin reductase (NADP+) activity"/>
    <property type="evidence" value="ECO:0007669"/>
    <property type="project" value="TreeGrafter"/>
</dbReference>
<reference evidence="6" key="1">
    <citation type="submission" date="2023-08" db="EMBL/GenBank/DDBJ databases">
        <authorList>
            <person name="Chen Y."/>
            <person name="Shah S."/>
            <person name="Dougan E. K."/>
            <person name="Thang M."/>
            <person name="Chan C."/>
        </authorList>
    </citation>
    <scope>NUCLEOTIDE SEQUENCE</scope>
</reference>
<dbReference type="AlphaFoldDB" id="A0AA36HST5"/>
<keyword evidence="7" id="KW-1185">Reference proteome</keyword>
<feature type="region of interest" description="Disordered" evidence="5">
    <location>
        <begin position="263"/>
        <end position="295"/>
    </location>
</feature>
<dbReference type="Proteomes" id="UP001178507">
    <property type="component" value="Unassembled WGS sequence"/>
</dbReference>
<evidence type="ECO:0000313" key="6">
    <source>
        <dbReference type="EMBL" id="CAJ1374666.1"/>
    </source>
</evidence>
<dbReference type="InterPro" id="IPR051721">
    <property type="entry name" value="Biopterin_syn/organic_redct"/>
</dbReference>
<organism evidence="6 7">
    <name type="scientific">Effrenium voratum</name>
    <dbReference type="NCBI Taxonomy" id="2562239"/>
    <lineage>
        <taxon>Eukaryota</taxon>
        <taxon>Sar</taxon>
        <taxon>Alveolata</taxon>
        <taxon>Dinophyceae</taxon>
        <taxon>Suessiales</taxon>
        <taxon>Symbiodiniaceae</taxon>
        <taxon>Effrenium</taxon>
    </lineage>
</organism>
<evidence type="ECO:0000256" key="1">
    <source>
        <dbReference type="ARBA" id="ARBA00004496"/>
    </source>
</evidence>
<keyword evidence="3" id="KW-0521">NADP</keyword>
<dbReference type="EMBL" id="CAUJNA010000269">
    <property type="protein sequence ID" value="CAJ1374666.1"/>
    <property type="molecule type" value="Genomic_DNA"/>
</dbReference>
<dbReference type="SUPFAM" id="SSF51735">
    <property type="entry name" value="NAD(P)-binding Rossmann-fold domains"/>
    <property type="match status" value="1"/>
</dbReference>
<proteinExistence type="predicted"/>
<evidence type="ECO:0008006" key="8">
    <source>
        <dbReference type="Google" id="ProtNLM"/>
    </source>
</evidence>
<dbReference type="GO" id="GO:0005737">
    <property type="term" value="C:cytoplasm"/>
    <property type="evidence" value="ECO:0007669"/>
    <property type="project" value="UniProtKB-SubCell"/>
</dbReference>
<accession>A0AA36HST5</accession>
<dbReference type="InterPro" id="IPR002347">
    <property type="entry name" value="SDR_fam"/>
</dbReference>
<protein>
    <recommendedName>
        <fullName evidence="8">Sepiapterin reductase</fullName>
    </recommendedName>
</protein>
<evidence type="ECO:0000256" key="5">
    <source>
        <dbReference type="SAM" id="MobiDB-lite"/>
    </source>
</evidence>
<keyword evidence="2" id="KW-0963">Cytoplasm</keyword>
<sequence>MAERAGFRLQAEAARVVPGSPSRVALVTGASRGYGRALCLALAREGARCLALIARDGAQLEETAEACRRLSKDLQCEHFAGDLGKLAELESLLEPVLRYLADAVASCGGGGICELLVLHNSGSLGRMDYVQNLGAQETGAAVELNLTGVMVLTQALLQRFGPCAKGGEASLRIRVVNISSLLALQAMPCWSLYATVKAARDMYMKSLAADAKSCGFDVRTLSWAPGPMQTEMLQEVIDTCPDPEVRQQFQDMQSQGKLVEVDSSVEPEQEDVASGVSGEVGASAARGRLPEWGAH</sequence>
<evidence type="ECO:0000256" key="3">
    <source>
        <dbReference type="ARBA" id="ARBA00022857"/>
    </source>
</evidence>
<dbReference type="PANTHER" id="PTHR44085">
    <property type="entry name" value="SEPIAPTERIN REDUCTASE"/>
    <property type="match status" value="1"/>
</dbReference>
<dbReference type="PANTHER" id="PTHR44085:SF2">
    <property type="entry name" value="SEPIAPTERIN REDUCTASE"/>
    <property type="match status" value="1"/>
</dbReference>
<comment type="caution">
    <text evidence="6">The sequence shown here is derived from an EMBL/GenBank/DDBJ whole genome shotgun (WGS) entry which is preliminary data.</text>
</comment>
<name>A0AA36HST5_9DINO</name>
<evidence type="ECO:0000256" key="2">
    <source>
        <dbReference type="ARBA" id="ARBA00022490"/>
    </source>
</evidence>
<dbReference type="GO" id="GO:0006729">
    <property type="term" value="P:tetrahydrobiopterin biosynthetic process"/>
    <property type="evidence" value="ECO:0007669"/>
    <property type="project" value="TreeGrafter"/>
</dbReference>
<comment type="subcellular location">
    <subcellularLocation>
        <location evidence="1">Cytoplasm</location>
    </subcellularLocation>
</comment>
<dbReference type="Pfam" id="PF00106">
    <property type="entry name" value="adh_short"/>
    <property type="match status" value="1"/>
</dbReference>
<keyword evidence="4" id="KW-0560">Oxidoreductase</keyword>
<dbReference type="Gene3D" id="3.40.50.720">
    <property type="entry name" value="NAD(P)-binding Rossmann-like Domain"/>
    <property type="match status" value="1"/>
</dbReference>
<gene>
    <name evidence="6" type="ORF">EVOR1521_LOCUS4153</name>
</gene>
<evidence type="ECO:0000256" key="4">
    <source>
        <dbReference type="ARBA" id="ARBA00023002"/>
    </source>
</evidence>
<evidence type="ECO:0000313" key="7">
    <source>
        <dbReference type="Proteomes" id="UP001178507"/>
    </source>
</evidence>
<dbReference type="InterPro" id="IPR036291">
    <property type="entry name" value="NAD(P)-bd_dom_sf"/>
</dbReference>